<accession>A0A7C2K1P6</accession>
<organism evidence="2">
    <name type="scientific">Schlesneria paludicola</name>
    <dbReference type="NCBI Taxonomy" id="360056"/>
    <lineage>
        <taxon>Bacteria</taxon>
        <taxon>Pseudomonadati</taxon>
        <taxon>Planctomycetota</taxon>
        <taxon>Planctomycetia</taxon>
        <taxon>Planctomycetales</taxon>
        <taxon>Planctomycetaceae</taxon>
        <taxon>Schlesneria</taxon>
    </lineage>
</organism>
<evidence type="ECO:0000256" key="1">
    <source>
        <dbReference type="SAM" id="Phobius"/>
    </source>
</evidence>
<protein>
    <recommendedName>
        <fullName evidence="3">Hydroxylaminobenzene mutase</fullName>
    </recommendedName>
</protein>
<feature type="transmembrane region" description="Helical" evidence="1">
    <location>
        <begin position="123"/>
        <end position="147"/>
    </location>
</feature>
<feature type="transmembrane region" description="Helical" evidence="1">
    <location>
        <begin position="77"/>
        <end position="103"/>
    </location>
</feature>
<feature type="transmembrane region" description="Helical" evidence="1">
    <location>
        <begin position="39"/>
        <end position="65"/>
    </location>
</feature>
<keyword evidence="1" id="KW-0472">Membrane</keyword>
<sequence>MPTNLDELPARLRRWTLFLGVLQITVGCALGFIPPTAVAWFRGIVMAHIEFTANGILMIAFGFLVPELRLGPVALRFWFAMLQLGTWTNGAAGVAAGFLGASSKLMPTLNEKFPPPYGDNHPLVTGSLTVCGVTIMIALLLTLCGLWRGKASGTKVS</sequence>
<reference evidence="2" key="1">
    <citation type="journal article" date="2020" name="mSystems">
        <title>Genome- and Community-Level Interaction Insights into Carbon Utilization and Element Cycling Functions of Hydrothermarchaeota in Hydrothermal Sediment.</title>
        <authorList>
            <person name="Zhou Z."/>
            <person name="Liu Y."/>
            <person name="Xu W."/>
            <person name="Pan J."/>
            <person name="Luo Z.H."/>
            <person name="Li M."/>
        </authorList>
    </citation>
    <scope>NUCLEOTIDE SEQUENCE [LARGE SCALE GENOMIC DNA]</scope>
    <source>
        <strain evidence="2">SpSt-339</strain>
    </source>
</reference>
<dbReference type="EMBL" id="DSOK01000422">
    <property type="protein sequence ID" value="HEN16840.1"/>
    <property type="molecule type" value="Genomic_DNA"/>
</dbReference>
<evidence type="ECO:0000313" key="2">
    <source>
        <dbReference type="EMBL" id="HEN16840.1"/>
    </source>
</evidence>
<comment type="caution">
    <text evidence="2">The sequence shown here is derived from an EMBL/GenBank/DDBJ whole genome shotgun (WGS) entry which is preliminary data.</text>
</comment>
<proteinExistence type="predicted"/>
<dbReference type="AlphaFoldDB" id="A0A7C2K1P6"/>
<evidence type="ECO:0008006" key="3">
    <source>
        <dbReference type="Google" id="ProtNLM"/>
    </source>
</evidence>
<keyword evidence="1" id="KW-0812">Transmembrane</keyword>
<keyword evidence="1" id="KW-1133">Transmembrane helix</keyword>
<feature type="transmembrane region" description="Helical" evidence="1">
    <location>
        <begin position="12"/>
        <end position="33"/>
    </location>
</feature>
<gene>
    <name evidence="2" type="ORF">ENQ76_15370</name>
</gene>
<name>A0A7C2K1P6_9PLAN</name>